<dbReference type="Gene3D" id="3.10.20.30">
    <property type="match status" value="1"/>
</dbReference>
<dbReference type="SUPFAM" id="SSF54285">
    <property type="entry name" value="MoaD/ThiS"/>
    <property type="match status" value="1"/>
</dbReference>
<dbReference type="InterPro" id="IPR012675">
    <property type="entry name" value="Beta-grasp_dom_sf"/>
</dbReference>
<gene>
    <name evidence="1" type="ORF">M4V62_41840</name>
</gene>
<dbReference type="InterPro" id="IPR016155">
    <property type="entry name" value="Mopterin_synth/thiamin_S_b"/>
</dbReference>
<evidence type="ECO:0000313" key="2">
    <source>
        <dbReference type="Proteomes" id="UP000829992"/>
    </source>
</evidence>
<dbReference type="RefSeq" id="WP_249592428.1">
    <property type="nucleotide sequence ID" value="NZ_BAAAQL010000053.1"/>
</dbReference>
<protein>
    <submittedName>
        <fullName evidence="1">MoaD/ThiS family protein</fullName>
    </submittedName>
</protein>
<dbReference type="EMBL" id="CP097289">
    <property type="protein sequence ID" value="UQT61096.1"/>
    <property type="molecule type" value="Genomic_DNA"/>
</dbReference>
<accession>A0ABY4Q4P0</accession>
<sequence length="89" mass="9934">MTTLRFSGLLLRFVDYERTIISHAPVLGDAIAEVEDRFPRLRPILRDGEGRMRATHRVFINGELSRGAGLTTPLHEDDDIEFLTAIAGG</sequence>
<name>A0ABY4Q4P0_9ACTN</name>
<dbReference type="Pfam" id="PF02597">
    <property type="entry name" value="ThiS"/>
    <property type="match status" value="1"/>
</dbReference>
<proteinExistence type="predicted"/>
<dbReference type="CDD" id="cd17040">
    <property type="entry name" value="Ubl_MoaD_like"/>
    <property type="match status" value="1"/>
</dbReference>
<keyword evidence="2" id="KW-1185">Reference proteome</keyword>
<organism evidence="1 2">
    <name type="scientific">Streptomyces durmitorensis</name>
    <dbReference type="NCBI Taxonomy" id="319947"/>
    <lineage>
        <taxon>Bacteria</taxon>
        <taxon>Bacillati</taxon>
        <taxon>Actinomycetota</taxon>
        <taxon>Actinomycetes</taxon>
        <taxon>Kitasatosporales</taxon>
        <taxon>Streptomycetaceae</taxon>
        <taxon>Streptomyces</taxon>
    </lineage>
</organism>
<evidence type="ECO:0000313" key="1">
    <source>
        <dbReference type="EMBL" id="UQT61096.1"/>
    </source>
</evidence>
<reference evidence="1 2" key="1">
    <citation type="submission" date="2022-05" db="EMBL/GenBank/DDBJ databases">
        <authorList>
            <person name="Zhou X."/>
            <person name="Li K."/>
            <person name="Man Y."/>
        </authorList>
    </citation>
    <scope>NUCLEOTIDE SEQUENCE [LARGE SCALE GENOMIC DNA]</scope>
    <source>
        <strain evidence="1 2">MS405</strain>
    </source>
</reference>
<dbReference type="InterPro" id="IPR003749">
    <property type="entry name" value="ThiS/MoaD-like"/>
</dbReference>
<dbReference type="Proteomes" id="UP000829992">
    <property type="component" value="Chromosome"/>
</dbReference>